<evidence type="ECO:0000256" key="1">
    <source>
        <dbReference type="SAM" id="MobiDB-lite"/>
    </source>
</evidence>
<dbReference type="InterPro" id="IPR003115">
    <property type="entry name" value="ParB_N"/>
</dbReference>
<dbReference type="Proteomes" id="UP001553161">
    <property type="component" value="Unassembled WGS sequence"/>
</dbReference>
<dbReference type="InterPro" id="IPR036086">
    <property type="entry name" value="ParB/Sulfiredoxin_sf"/>
</dbReference>
<comment type="caution">
    <text evidence="3">The sequence shown here is derived from an EMBL/GenBank/DDBJ whole genome shotgun (WGS) entry which is preliminary data.</text>
</comment>
<gene>
    <name evidence="3" type="ORF">AB0T83_08660</name>
</gene>
<dbReference type="EMBL" id="JBFBVU010000008">
    <property type="protein sequence ID" value="MEV8466846.1"/>
    <property type="molecule type" value="Genomic_DNA"/>
</dbReference>
<dbReference type="RefSeq" id="WP_366192634.1">
    <property type="nucleotide sequence ID" value="NZ_JBFBVU010000008.1"/>
</dbReference>
<dbReference type="PANTHER" id="PTHR33375">
    <property type="entry name" value="CHROMOSOME-PARTITIONING PROTEIN PARB-RELATED"/>
    <property type="match status" value="1"/>
</dbReference>
<evidence type="ECO:0000313" key="3">
    <source>
        <dbReference type="EMBL" id="MEV8466846.1"/>
    </source>
</evidence>
<evidence type="ECO:0000259" key="2">
    <source>
        <dbReference type="SMART" id="SM00470"/>
    </source>
</evidence>
<evidence type="ECO:0000313" key="4">
    <source>
        <dbReference type="Proteomes" id="UP001553161"/>
    </source>
</evidence>
<dbReference type="PANTHER" id="PTHR33375:SF1">
    <property type="entry name" value="CHROMOSOME-PARTITIONING PROTEIN PARB-RELATED"/>
    <property type="match status" value="1"/>
</dbReference>
<dbReference type="SUPFAM" id="SSF110849">
    <property type="entry name" value="ParB/Sulfiredoxin"/>
    <property type="match status" value="1"/>
</dbReference>
<feature type="region of interest" description="Disordered" evidence="1">
    <location>
        <begin position="301"/>
        <end position="328"/>
    </location>
</feature>
<reference evidence="3 4" key="1">
    <citation type="submission" date="2024-07" db="EMBL/GenBank/DDBJ databases">
        <authorList>
            <person name="Kang M."/>
        </authorList>
    </citation>
    <scope>NUCLEOTIDE SEQUENCE [LARGE SCALE GENOMIC DNA]</scope>
    <source>
        <strain evidence="3 4">DFM31</strain>
    </source>
</reference>
<dbReference type="Pfam" id="PF02195">
    <property type="entry name" value="ParB_N"/>
    <property type="match status" value="1"/>
</dbReference>
<name>A0ABV3L5N2_9RHOB</name>
<dbReference type="Gene3D" id="3.90.1530.30">
    <property type="match status" value="1"/>
</dbReference>
<proteinExistence type="predicted"/>
<sequence>MAKRRKLTAPSAEELHAIEEGFAAKPSGLSVAGPSGMMPPIAQVAAEAAALTPTPTMTAEMRAEAAKDKRDAERLRRAEAEGLVLVEIATDDIVADELTRDRLVMDAEAMGELKASIALSGLRLPIEVFEIADPGDGPAYGLLSGYRRLAAIRALESETGAAGYQTIRAILRQPQSVAGAYLAMVEENEIRASLTPYERGRVAVLAVQQGAYDTVEAAVNGLFHAASKAKRSKIRSFALVHEELGDMLVFPEQLSERAGLRLANALRGGLAGEIREALSSGQGTEAEAEWALMEPLVEKAEADTQPGKKGGRPRKATSPKADGPGIYRLDNGITIRRESDSKGYYIRLEGTPVNMDMVEAVMFEVKRLLEPR</sequence>
<keyword evidence="4" id="KW-1185">Reference proteome</keyword>
<dbReference type="SMART" id="SM00470">
    <property type="entry name" value="ParB"/>
    <property type="match status" value="1"/>
</dbReference>
<dbReference type="InterPro" id="IPR050336">
    <property type="entry name" value="Chromosome_partition/occlusion"/>
</dbReference>
<feature type="domain" description="ParB-like N-terminal" evidence="2">
    <location>
        <begin position="86"/>
        <end position="189"/>
    </location>
</feature>
<protein>
    <submittedName>
        <fullName evidence="3">ParB/RepB/Spo0J family partition protein</fullName>
    </submittedName>
</protein>
<organism evidence="3 4">
    <name type="scientific">Meridianimarinicoccus marinus</name>
    <dbReference type="NCBI Taxonomy" id="3231483"/>
    <lineage>
        <taxon>Bacteria</taxon>
        <taxon>Pseudomonadati</taxon>
        <taxon>Pseudomonadota</taxon>
        <taxon>Alphaproteobacteria</taxon>
        <taxon>Rhodobacterales</taxon>
        <taxon>Paracoccaceae</taxon>
        <taxon>Meridianimarinicoccus</taxon>
    </lineage>
</organism>
<accession>A0ABV3L5N2</accession>